<dbReference type="NCBIfam" id="NF040863">
    <property type="entry name" value="HgcA_corrinoid"/>
    <property type="match status" value="1"/>
</dbReference>
<dbReference type="InterPro" id="IPR016041">
    <property type="entry name" value="Ac-CoA_synth_d_su_TIM-brl"/>
</dbReference>
<dbReference type="AlphaFoldDB" id="A0A1M6W1F7"/>
<organism evidence="3 4">
    <name type="scientific">Anaerocolumna jejuensis DSM 15929</name>
    <dbReference type="NCBI Taxonomy" id="1121322"/>
    <lineage>
        <taxon>Bacteria</taxon>
        <taxon>Bacillati</taxon>
        <taxon>Bacillota</taxon>
        <taxon>Clostridia</taxon>
        <taxon>Lachnospirales</taxon>
        <taxon>Lachnospiraceae</taxon>
        <taxon>Anaerocolumna</taxon>
    </lineage>
</organism>
<evidence type="ECO:0000313" key="4">
    <source>
        <dbReference type="Proteomes" id="UP000184386"/>
    </source>
</evidence>
<keyword evidence="1" id="KW-0472">Membrane</keyword>
<feature type="transmembrane region" description="Helical" evidence="1">
    <location>
        <begin position="276"/>
        <end position="294"/>
    </location>
</feature>
<evidence type="ECO:0000313" key="3">
    <source>
        <dbReference type="EMBL" id="SHK87540.1"/>
    </source>
</evidence>
<dbReference type="STRING" id="1121322.SAMN02745136_03543"/>
<feature type="transmembrane region" description="Helical" evidence="1">
    <location>
        <begin position="306"/>
        <end position="322"/>
    </location>
</feature>
<feature type="transmembrane region" description="Helical" evidence="1">
    <location>
        <begin position="223"/>
        <end position="243"/>
    </location>
</feature>
<dbReference type="Pfam" id="PF03599">
    <property type="entry name" value="CdhD"/>
    <property type="match status" value="1"/>
</dbReference>
<dbReference type="Proteomes" id="UP000184386">
    <property type="component" value="Unassembled WGS sequence"/>
</dbReference>
<dbReference type="EMBL" id="FRAC01000019">
    <property type="protein sequence ID" value="SHK87540.1"/>
    <property type="molecule type" value="Genomic_DNA"/>
</dbReference>
<name>A0A1M6W1F7_9FIRM</name>
<feature type="transmembrane region" description="Helical" evidence="1">
    <location>
        <begin position="342"/>
        <end position="364"/>
    </location>
</feature>
<keyword evidence="4" id="KW-1185">Reference proteome</keyword>
<evidence type="ECO:0000256" key="1">
    <source>
        <dbReference type="SAM" id="Phobius"/>
    </source>
</evidence>
<evidence type="ECO:0000259" key="2">
    <source>
        <dbReference type="Pfam" id="PF03599"/>
    </source>
</evidence>
<gene>
    <name evidence="3" type="ORF">SAMN02745136_03543</name>
</gene>
<sequence length="368" mass="40183">MEQNEYQTNSRCACSSGCCGNTQSPPVPKAPYITGLHTTTAGAIPQVATKLSARDIIGTWKVRWGIGRMNYKISPGLYSVGKPDDNSPVLVTANYKLTFDCLRKELTSLHLWILVLDTKGVNVWCAAGKGTFGTDELVRRISAVRLSEIVRHRTLILPQLGATGIAAHEVAKKSGFQVIYGPVRAEDIKEFLNAGMKATQEMREVQFTFTDRIVLTPVDFIQWMKPLLVFYGIFFILNISGLGHFGITELFAVLGSVIAGCILTPAFLPWIPGRAFAFKGALMGLIWTVVLILLTGGASQTGILKTLSYLLVLPSVSAYTAMNFTGSSTYTSPSGVNKEMRIAIPIMFLTFICGMILFILSNVLKTIL</sequence>
<dbReference type="Gene3D" id="3.40.50.11600">
    <property type="match status" value="1"/>
</dbReference>
<keyword evidence="1" id="KW-1133">Transmembrane helix</keyword>
<feature type="domain" description="CO dehydrogenase/acetyl-CoA synthase delta subunit TIM barrel" evidence="2">
    <location>
        <begin position="73"/>
        <end position="191"/>
    </location>
</feature>
<feature type="transmembrane region" description="Helical" evidence="1">
    <location>
        <begin position="250"/>
        <end position="270"/>
    </location>
</feature>
<dbReference type="OrthoDB" id="2079583at2"/>
<proteinExistence type="predicted"/>
<accession>A0A1M6W1F7</accession>
<keyword evidence="1" id="KW-0812">Transmembrane</keyword>
<dbReference type="RefSeq" id="WP_084124408.1">
    <property type="nucleotide sequence ID" value="NZ_FRAC01000019.1"/>
</dbReference>
<reference evidence="3 4" key="1">
    <citation type="submission" date="2016-11" db="EMBL/GenBank/DDBJ databases">
        <authorList>
            <person name="Jaros S."/>
            <person name="Januszkiewicz K."/>
            <person name="Wedrychowicz H."/>
        </authorList>
    </citation>
    <scope>NUCLEOTIDE SEQUENCE [LARGE SCALE GENOMIC DNA]</scope>
    <source>
        <strain evidence="3 4">DSM 15929</strain>
    </source>
</reference>
<protein>
    <submittedName>
        <fullName evidence="3">CO dehydrogenase/acetyl-CoA synthase delta subunit</fullName>
    </submittedName>
</protein>